<accession>A0A376GZM2</accession>
<protein>
    <submittedName>
        <fullName evidence="3">Capsular polysaccharide biosynthesis protein</fullName>
    </submittedName>
    <submittedName>
        <fullName evidence="2">Glycosyltransferase family 4 protein</fullName>
    </submittedName>
</protein>
<dbReference type="PANTHER" id="PTHR45947:SF3">
    <property type="entry name" value="SULFOQUINOVOSYL TRANSFERASE SQD2"/>
    <property type="match status" value="1"/>
</dbReference>
<name>A0A376GZM2_ENTGA</name>
<dbReference type="PANTHER" id="PTHR45947">
    <property type="entry name" value="SULFOQUINOVOSYL TRANSFERASE SQD2"/>
    <property type="match status" value="1"/>
</dbReference>
<reference evidence="2" key="2">
    <citation type="submission" date="2023-03" db="EMBL/GenBank/DDBJ databases">
        <authorList>
            <person name="Shen W."/>
            <person name="Cai J."/>
        </authorList>
    </citation>
    <scope>NUCLEOTIDE SEQUENCE</scope>
    <source>
        <strain evidence="2">K69-2</strain>
    </source>
</reference>
<dbReference type="InterPro" id="IPR001296">
    <property type="entry name" value="Glyco_trans_1"/>
</dbReference>
<dbReference type="Gene3D" id="3.40.50.2000">
    <property type="entry name" value="Glycogen Phosphorylase B"/>
    <property type="match status" value="2"/>
</dbReference>
<dbReference type="InterPro" id="IPR050194">
    <property type="entry name" value="Glycosyltransferase_grp1"/>
</dbReference>
<dbReference type="EMBL" id="JARPZN010000002">
    <property type="protein sequence ID" value="MDT2689488.1"/>
    <property type="molecule type" value="Genomic_DNA"/>
</dbReference>
<dbReference type="RefSeq" id="WP_060814634.1">
    <property type="nucleotide sequence ID" value="NZ_JARPZN010000002.1"/>
</dbReference>
<gene>
    <name evidence="3" type="ORF">NCTC12360_01277</name>
    <name evidence="2" type="ORF">P7E30_04580</name>
</gene>
<reference evidence="3 4" key="1">
    <citation type="submission" date="2018-06" db="EMBL/GenBank/DDBJ databases">
        <authorList>
            <consortium name="Pathogen Informatics"/>
            <person name="Doyle S."/>
        </authorList>
    </citation>
    <scope>NUCLEOTIDE SEQUENCE [LARGE SCALE GENOMIC DNA]</scope>
    <source>
        <strain evidence="3 4">NCTC12360</strain>
    </source>
</reference>
<keyword evidence="4" id="KW-1185">Reference proteome</keyword>
<evidence type="ECO:0000313" key="4">
    <source>
        <dbReference type="Proteomes" id="UP000254807"/>
    </source>
</evidence>
<sequence>MKNVMFISPTGTMDNGAEISIFNLMKYLSDQGNQVVNIAPVSGVVSENDYSKLCKENGINCFLVPNQRWWWEDAPGMLFGTDEQRATSFRSNISFISEKINEFDIDLVVTNTVNMFQGAIAAAIEEIPHIWLIHEFPEDEFRYYKSKMDFINDYADEIYAVRGKLKDRLSELFKKEVKSFAPYTELKTVKLKEATKHRIVSVGRINERKNQLELIKAYRRLDKQDIELVFIGAWDEPYKKICLDYIKKYHLNNITFMGNVADPWEYVTDKDLCVFSSSMETFGLVYVEALLNGVPVVLSDNPGHLSAFDFFDHGCVYPLGDIERLSQLIEERLENYDLYKSETVNFSVEAQERYQISFVYQELIESIYTVSTSLKSIRHLKNLLTLNERKSKLAQLEFRIRNFLQRVKYKIKKH</sequence>
<dbReference type="SUPFAM" id="SSF53756">
    <property type="entry name" value="UDP-Glycosyltransferase/glycogen phosphorylase"/>
    <property type="match status" value="1"/>
</dbReference>
<proteinExistence type="predicted"/>
<dbReference type="OrthoDB" id="199095at2"/>
<feature type="domain" description="Glycosyl transferase family 1" evidence="1">
    <location>
        <begin position="187"/>
        <end position="340"/>
    </location>
</feature>
<dbReference type="AlphaFoldDB" id="A0A376GZM2"/>
<organism evidence="3 4">
    <name type="scientific">Enterococcus gallinarum</name>
    <dbReference type="NCBI Taxonomy" id="1353"/>
    <lineage>
        <taxon>Bacteria</taxon>
        <taxon>Bacillati</taxon>
        <taxon>Bacillota</taxon>
        <taxon>Bacilli</taxon>
        <taxon>Lactobacillales</taxon>
        <taxon>Enterococcaceae</taxon>
        <taxon>Enterococcus</taxon>
    </lineage>
</organism>
<dbReference type="Proteomes" id="UP000254807">
    <property type="component" value="Unassembled WGS sequence"/>
</dbReference>
<dbReference type="EMBL" id="UFYW01000001">
    <property type="protein sequence ID" value="STD82840.1"/>
    <property type="molecule type" value="Genomic_DNA"/>
</dbReference>
<dbReference type="Proteomes" id="UP001183682">
    <property type="component" value="Unassembled WGS sequence"/>
</dbReference>
<dbReference type="CDD" id="cd03801">
    <property type="entry name" value="GT4_PimA-like"/>
    <property type="match status" value="1"/>
</dbReference>
<evidence type="ECO:0000259" key="1">
    <source>
        <dbReference type="Pfam" id="PF00534"/>
    </source>
</evidence>
<evidence type="ECO:0000313" key="2">
    <source>
        <dbReference type="EMBL" id="MDT2689488.1"/>
    </source>
</evidence>
<dbReference type="Pfam" id="PF00534">
    <property type="entry name" value="Glycos_transf_1"/>
    <property type="match status" value="1"/>
</dbReference>
<evidence type="ECO:0000313" key="3">
    <source>
        <dbReference type="EMBL" id="STD82840.1"/>
    </source>
</evidence>
<dbReference type="GO" id="GO:0016757">
    <property type="term" value="F:glycosyltransferase activity"/>
    <property type="evidence" value="ECO:0007669"/>
    <property type="project" value="InterPro"/>
</dbReference>